<organism evidence="7 8">
    <name type="scientific">Candidatus Bodocaedibacter vickermanii</name>
    <dbReference type="NCBI Taxonomy" id="2741701"/>
    <lineage>
        <taxon>Bacteria</taxon>
        <taxon>Pseudomonadati</taxon>
        <taxon>Pseudomonadota</taxon>
        <taxon>Alphaproteobacteria</taxon>
        <taxon>Holosporales</taxon>
        <taxon>Candidatus Paracaedibacteraceae</taxon>
        <taxon>Candidatus Bodocaedibacter</taxon>
    </lineage>
</organism>
<dbReference type="InterPro" id="IPR008874">
    <property type="entry name" value="TraT_complement-R"/>
</dbReference>
<keyword evidence="4" id="KW-0564">Palmitate</keyword>
<dbReference type="KEGG" id="pbal:CPBP_00983"/>
<dbReference type="Pfam" id="PF05818">
    <property type="entry name" value="TraT"/>
    <property type="match status" value="1"/>
</dbReference>
<evidence type="ECO:0000256" key="1">
    <source>
        <dbReference type="ARBA" id="ARBA00004459"/>
    </source>
</evidence>
<dbReference type="AlphaFoldDB" id="A0A7L9RUI7"/>
<evidence type="ECO:0000256" key="2">
    <source>
        <dbReference type="ARBA" id="ARBA00022729"/>
    </source>
</evidence>
<evidence type="ECO:0000256" key="3">
    <source>
        <dbReference type="ARBA" id="ARBA00023136"/>
    </source>
</evidence>
<keyword evidence="8" id="KW-1185">Reference proteome</keyword>
<gene>
    <name evidence="7" type="ORF">CPBP_00983</name>
</gene>
<dbReference type="GO" id="GO:0009279">
    <property type="term" value="C:cell outer membrane"/>
    <property type="evidence" value="ECO:0007669"/>
    <property type="project" value="UniProtKB-SubCell"/>
</dbReference>
<comment type="subcellular location">
    <subcellularLocation>
        <location evidence="1">Cell outer membrane</location>
        <topology evidence="1">Lipid-anchor</topology>
    </subcellularLocation>
</comment>
<proteinExistence type="predicted"/>
<dbReference type="Proteomes" id="UP000594001">
    <property type="component" value="Chromosome"/>
</dbReference>
<keyword evidence="2 6" id="KW-0732">Signal</keyword>
<evidence type="ECO:0000256" key="5">
    <source>
        <dbReference type="ARBA" id="ARBA00023288"/>
    </source>
</evidence>
<accession>A0A7L9RUI7</accession>
<keyword evidence="3" id="KW-0472">Membrane</keyword>
<evidence type="ECO:0000313" key="8">
    <source>
        <dbReference type="Proteomes" id="UP000594001"/>
    </source>
</evidence>
<feature type="signal peptide" evidence="6">
    <location>
        <begin position="1"/>
        <end position="23"/>
    </location>
</feature>
<dbReference type="RefSeq" id="WP_350331755.1">
    <property type="nucleotide sequence ID" value="NZ_CP054719.1"/>
</dbReference>
<reference evidence="7 8" key="1">
    <citation type="submission" date="2020-06" db="EMBL/GenBank/DDBJ databases">
        <title>The endosymbiont of the kinetoplastid Bodo saltans is a Paracaedibacter-like alpha-proteobacterium possessing a putative toxin-antitoxin system.</title>
        <authorList>
            <person name="Midha S."/>
            <person name="Rigden D.J."/>
            <person name="Siozios S."/>
            <person name="Hurst G.D.D."/>
            <person name="Jackson A.P."/>
        </authorList>
    </citation>
    <scope>NUCLEOTIDE SEQUENCE [LARGE SCALE GENOMIC DNA]</scope>
    <source>
        <strain evidence="7">Lake Konstanz</strain>
    </source>
</reference>
<feature type="chain" id="PRO_5032826902" evidence="6">
    <location>
        <begin position="24"/>
        <end position="172"/>
    </location>
</feature>
<sequence length="172" mass="19143">MMNKRYLLLITALFLTGCGDVQVYDVDTKFSNVIRVEPVSKGRRSVFLRIKDVTGHASELATSIEQHLKTKGYSVVADPGIATYKLMVTIIKFGDDTSNGQVVEESSIRSFADRVGIAEVEITNLSGKSIKTRLMVGVNMRGGLFKTPTPQVEQFAWTRLIHRLSQAVSRMF</sequence>
<name>A0A7L9RUI7_9PROT</name>
<evidence type="ECO:0000256" key="6">
    <source>
        <dbReference type="SAM" id="SignalP"/>
    </source>
</evidence>
<keyword evidence="5" id="KW-0449">Lipoprotein</keyword>
<dbReference type="PROSITE" id="PS51257">
    <property type="entry name" value="PROKAR_LIPOPROTEIN"/>
    <property type="match status" value="1"/>
</dbReference>
<dbReference type="EMBL" id="CP054719">
    <property type="protein sequence ID" value="QOL20201.1"/>
    <property type="molecule type" value="Genomic_DNA"/>
</dbReference>
<evidence type="ECO:0000256" key="4">
    <source>
        <dbReference type="ARBA" id="ARBA00023139"/>
    </source>
</evidence>
<evidence type="ECO:0000313" key="7">
    <source>
        <dbReference type="EMBL" id="QOL20201.1"/>
    </source>
</evidence>
<protein>
    <submittedName>
        <fullName evidence="7">Conjugal transfer protein TraT</fullName>
    </submittedName>
</protein>